<accession>A0A7G9WGS1</accession>
<name>A0A7G9WGS1_9FIRM</name>
<dbReference type="SUPFAM" id="SSF54593">
    <property type="entry name" value="Glyoxalase/Bleomycin resistance protein/Dihydroxybiphenyl dioxygenase"/>
    <property type="match status" value="1"/>
</dbReference>
<dbReference type="PROSITE" id="PS51819">
    <property type="entry name" value="VOC"/>
    <property type="match status" value="1"/>
</dbReference>
<dbReference type="Gene3D" id="3.10.180.10">
    <property type="entry name" value="2,3-Dihydroxybiphenyl 1,2-Dioxygenase, domain 1"/>
    <property type="match status" value="1"/>
</dbReference>
<evidence type="ECO:0000313" key="2">
    <source>
        <dbReference type="EMBL" id="QNO17883.1"/>
    </source>
</evidence>
<dbReference type="InterPro" id="IPR029068">
    <property type="entry name" value="Glyas_Bleomycin-R_OHBP_Dase"/>
</dbReference>
<feature type="domain" description="VOC" evidence="1">
    <location>
        <begin position="6"/>
        <end position="124"/>
    </location>
</feature>
<gene>
    <name evidence="2" type="ORF">H6X83_13380</name>
</gene>
<dbReference type="InterPro" id="IPR041581">
    <property type="entry name" value="Glyoxalase_6"/>
</dbReference>
<dbReference type="InterPro" id="IPR037523">
    <property type="entry name" value="VOC_core"/>
</dbReference>
<dbReference type="AlphaFoldDB" id="A0A7G9WGS1"/>
<reference evidence="2 3" key="1">
    <citation type="submission" date="2020-08" db="EMBL/GenBank/DDBJ databases">
        <authorList>
            <person name="Ren C."/>
            <person name="Gu Y."/>
            <person name="Xu Y."/>
        </authorList>
    </citation>
    <scope>NUCLEOTIDE SEQUENCE [LARGE SCALE GENOMIC DNA]</scope>
    <source>
        <strain evidence="2 3">LBM18003</strain>
    </source>
</reference>
<organism evidence="2 3">
    <name type="scientific">Caproicibacterium amylolyticum</name>
    <dbReference type="NCBI Taxonomy" id="2766537"/>
    <lineage>
        <taxon>Bacteria</taxon>
        <taxon>Bacillati</taxon>
        <taxon>Bacillota</taxon>
        <taxon>Clostridia</taxon>
        <taxon>Eubacteriales</taxon>
        <taxon>Oscillospiraceae</taxon>
        <taxon>Caproicibacterium</taxon>
    </lineage>
</organism>
<evidence type="ECO:0000259" key="1">
    <source>
        <dbReference type="PROSITE" id="PS51819"/>
    </source>
</evidence>
<protein>
    <submittedName>
        <fullName evidence="2">VOC family protein</fullName>
    </submittedName>
</protein>
<dbReference type="RefSeq" id="WP_212506948.1">
    <property type="nucleotide sequence ID" value="NZ_CP060696.1"/>
</dbReference>
<dbReference type="Proteomes" id="UP000516046">
    <property type="component" value="Chromosome"/>
</dbReference>
<sequence>MITGVCLGNVAIDCKDARKLQDFYAELLGWEKCEKYDCPAVSSQSGIVLLFMQADDFDYIRPVWPEQPGKQQKQMHFDFQVDELLTAVKQAEAIGAVKAESQYGGGDWVTMFDPEGHPFCLCAK</sequence>
<evidence type="ECO:0000313" key="3">
    <source>
        <dbReference type="Proteomes" id="UP000516046"/>
    </source>
</evidence>
<keyword evidence="3" id="KW-1185">Reference proteome</keyword>
<proteinExistence type="predicted"/>
<dbReference type="PANTHER" id="PTHR35908">
    <property type="entry name" value="HYPOTHETICAL FUSION PROTEIN"/>
    <property type="match status" value="1"/>
</dbReference>
<dbReference type="Pfam" id="PF18029">
    <property type="entry name" value="Glyoxalase_6"/>
    <property type="match status" value="1"/>
</dbReference>
<dbReference type="KEGG" id="caml:H6X83_13380"/>
<dbReference type="EMBL" id="CP060696">
    <property type="protein sequence ID" value="QNO17883.1"/>
    <property type="molecule type" value="Genomic_DNA"/>
</dbReference>
<dbReference type="CDD" id="cd06587">
    <property type="entry name" value="VOC"/>
    <property type="match status" value="1"/>
</dbReference>
<dbReference type="PANTHER" id="PTHR35908:SF1">
    <property type="entry name" value="CONSERVED PROTEIN"/>
    <property type="match status" value="1"/>
</dbReference>